<dbReference type="Gene3D" id="3.40.630.30">
    <property type="match status" value="1"/>
</dbReference>
<accession>A0ABT8QZN8</accession>
<protein>
    <submittedName>
        <fullName evidence="2">GNAT family N-acetyltransferase</fullName>
    </submittedName>
</protein>
<feature type="domain" description="N-acetyltransferase" evidence="1">
    <location>
        <begin position="6"/>
        <end position="166"/>
    </location>
</feature>
<dbReference type="InterPro" id="IPR000182">
    <property type="entry name" value="GNAT_dom"/>
</dbReference>
<dbReference type="PANTHER" id="PTHR43792">
    <property type="entry name" value="GNAT FAMILY, PUTATIVE (AFU_ORTHOLOGUE AFUA_3G00765)-RELATED-RELATED"/>
    <property type="match status" value="1"/>
</dbReference>
<dbReference type="InterPro" id="IPR016181">
    <property type="entry name" value="Acyl_CoA_acyltransferase"/>
</dbReference>
<organism evidence="2 3">
    <name type="scientific">Rhodocytophaga aerolata</name>
    <dbReference type="NCBI Taxonomy" id="455078"/>
    <lineage>
        <taxon>Bacteria</taxon>
        <taxon>Pseudomonadati</taxon>
        <taxon>Bacteroidota</taxon>
        <taxon>Cytophagia</taxon>
        <taxon>Cytophagales</taxon>
        <taxon>Rhodocytophagaceae</taxon>
        <taxon>Rhodocytophaga</taxon>
    </lineage>
</organism>
<dbReference type="PANTHER" id="PTHR43792:SF1">
    <property type="entry name" value="N-ACETYLTRANSFERASE DOMAIN-CONTAINING PROTEIN"/>
    <property type="match status" value="1"/>
</dbReference>
<dbReference type="InterPro" id="IPR051531">
    <property type="entry name" value="N-acetyltransferase"/>
</dbReference>
<evidence type="ECO:0000259" key="1">
    <source>
        <dbReference type="PROSITE" id="PS51186"/>
    </source>
</evidence>
<proteinExistence type="predicted"/>
<dbReference type="EMBL" id="JAUKPO010000001">
    <property type="protein sequence ID" value="MDO1445305.1"/>
    <property type="molecule type" value="Genomic_DNA"/>
</dbReference>
<keyword evidence="3" id="KW-1185">Reference proteome</keyword>
<dbReference type="PROSITE" id="PS51186">
    <property type="entry name" value="GNAT"/>
    <property type="match status" value="1"/>
</dbReference>
<name>A0ABT8QZN8_9BACT</name>
<gene>
    <name evidence="2" type="ORF">Q0590_03535</name>
</gene>
<dbReference type="Pfam" id="PF13302">
    <property type="entry name" value="Acetyltransf_3"/>
    <property type="match status" value="1"/>
</dbReference>
<dbReference type="RefSeq" id="WP_302036094.1">
    <property type="nucleotide sequence ID" value="NZ_JAUKPO010000001.1"/>
</dbReference>
<evidence type="ECO:0000313" key="3">
    <source>
        <dbReference type="Proteomes" id="UP001168528"/>
    </source>
</evidence>
<dbReference type="Proteomes" id="UP001168528">
    <property type="component" value="Unassembled WGS sequence"/>
</dbReference>
<reference evidence="2" key="1">
    <citation type="submission" date="2023-07" db="EMBL/GenBank/DDBJ databases">
        <title>The genome sequence of Rhodocytophaga aerolata KACC 12507.</title>
        <authorList>
            <person name="Zhang X."/>
        </authorList>
    </citation>
    <scope>NUCLEOTIDE SEQUENCE</scope>
    <source>
        <strain evidence="2">KACC 12507</strain>
    </source>
</reference>
<comment type="caution">
    <text evidence="2">The sequence shown here is derived from an EMBL/GenBank/DDBJ whole genome shotgun (WGS) entry which is preliminary data.</text>
</comment>
<sequence length="171" mass="19435">MTALRLELLALPHAPAIQLMASDPEVAATTRVPHPYPAGAAKAFIEMSIQEAAAGRMYNNAIIAGDTLVGVAGLMQIKPGDKAELGYWIGKPYWGKGYATFAVQNLLPYAFMRLHLKKVYAHVLDYNFASQKVLKKNGFLFTRQFIEYDAKWRKDILLYEYEITREHWQQR</sequence>
<evidence type="ECO:0000313" key="2">
    <source>
        <dbReference type="EMBL" id="MDO1445305.1"/>
    </source>
</evidence>
<dbReference type="SUPFAM" id="SSF55729">
    <property type="entry name" value="Acyl-CoA N-acyltransferases (Nat)"/>
    <property type="match status" value="1"/>
</dbReference>